<dbReference type="InParanoid" id="A0A6P8HWF8"/>
<dbReference type="OrthoDB" id="549905at2759"/>
<dbReference type="GO" id="GO:0016192">
    <property type="term" value="P:vesicle-mediated transport"/>
    <property type="evidence" value="ECO:0007669"/>
    <property type="project" value="InterPro"/>
</dbReference>
<name>A0A6P8HWF8_ACTTE</name>
<comment type="similarity">
    <text evidence="1">Belongs to the STXBP/unc-18/SEC1 family.</text>
</comment>
<dbReference type="SUPFAM" id="SSF56815">
    <property type="entry name" value="Sec1/munc18-like (SM) proteins"/>
    <property type="match status" value="1"/>
</dbReference>
<keyword evidence="2" id="KW-1185">Reference proteome</keyword>
<dbReference type="AlphaFoldDB" id="A0A6P8HWF8"/>
<dbReference type="InterPro" id="IPR027482">
    <property type="entry name" value="Sec1-like_dom2"/>
</dbReference>
<reference evidence="3" key="1">
    <citation type="submission" date="2025-08" db="UniProtKB">
        <authorList>
            <consortium name="RefSeq"/>
        </authorList>
    </citation>
    <scope>IDENTIFICATION</scope>
</reference>
<dbReference type="GeneID" id="116293671"/>
<dbReference type="PANTHER" id="PTHR11679">
    <property type="entry name" value="VESICLE PROTEIN SORTING-ASSOCIATED"/>
    <property type="match status" value="1"/>
</dbReference>
<proteinExistence type="inferred from homology"/>
<dbReference type="Proteomes" id="UP000515163">
    <property type="component" value="Unplaced"/>
</dbReference>
<dbReference type="Pfam" id="PF00995">
    <property type="entry name" value="Sec1"/>
    <property type="match status" value="1"/>
</dbReference>
<organism evidence="2 3">
    <name type="scientific">Actinia tenebrosa</name>
    <name type="common">Australian red waratah sea anemone</name>
    <dbReference type="NCBI Taxonomy" id="6105"/>
    <lineage>
        <taxon>Eukaryota</taxon>
        <taxon>Metazoa</taxon>
        <taxon>Cnidaria</taxon>
        <taxon>Anthozoa</taxon>
        <taxon>Hexacorallia</taxon>
        <taxon>Actiniaria</taxon>
        <taxon>Actiniidae</taxon>
        <taxon>Actinia</taxon>
    </lineage>
</organism>
<protein>
    <submittedName>
        <fullName evidence="3">Sec1 family domain-containing protein 2-like</fullName>
    </submittedName>
</protein>
<dbReference type="InterPro" id="IPR036045">
    <property type="entry name" value="Sec1-like_sf"/>
</dbReference>
<dbReference type="FunCoup" id="A0A6P8HWF8">
    <property type="interactions" value="312"/>
</dbReference>
<dbReference type="InterPro" id="IPR001619">
    <property type="entry name" value="Sec1-like"/>
</dbReference>
<dbReference type="RefSeq" id="XP_031556995.1">
    <property type="nucleotide sequence ID" value="XM_031701135.1"/>
</dbReference>
<dbReference type="KEGG" id="aten:116293671"/>
<evidence type="ECO:0000313" key="2">
    <source>
        <dbReference type="Proteomes" id="UP000515163"/>
    </source>
</evidence>
<evidence type="ECO:0000256" key="1">
    <source>
        <dbReference type="ARBA" id="ARBA00009884"/>
    </source>
</evidence>
<gene>
    <name evidence="3" type="primary">LOC116293671</name>
</gene>
<accession>A0A6P8HWF8</accession>
<sequence length="675" mass="74779">MAAGVSLNKNISSVWQKILTTVNNALVYMDNPAAEMLHWSGNVKNMVEAGALAIIDLSSKRSGNESETKAVFIVTSVVHGQTLKDISTIIQSSDFQHCTLLCTVPETVNSFVKHNDNMEGSVFGELSLKMREWMGNPYSTVDIHHVALFASQLYPGLFFTPAFAHFFPILPCDTSRLQGFLRSTVGDKSHVFNCLSEVEMGLLPHNLQVKIKMFAAGLSSMFEIMDINEDCYGLGYISKLVASELANMPSARGRRKTASRRASLVLIDRTLDLVGPCVHTGDTLADKIINLLPRLPYHEVDVAVDMARLCASGSVTPDTVVPGSLAHANDPVAQVLLNSLFTKRQKEGLKDISRHLIDAVSKESLPLETKGLPSKVTPEHLQTLAEQFRGQPKAFHKHSALLQITMATINALQHKDSKSLQKLQAIEKILLSSALTEDSHNVIQEILALLETPKEDNSYSLEDIMLLLTFVFSLMGDEFYESPAEIEKLKNRIVDCLLSGNLTCDTPGYLGNEITEKTSRRKVSDAFEKLSGVGIAREELKQHRSLYQDETALEEASYNPLVKQIIDAIFSDDKPELIDIEFKSHGLKDYIKTGFSLFMNVSKPRPNGLPFLVLFVIGGITCSEVQQIREALAAHRCNIQVIIGSTQILKPGDIFQRVFCQENLFPPLTNEEYTT</sequence>
<dbReference type="Gene3D" id="3.40.50.1910">
    <property type="match status" value="1"/>
</dbReference>
<evidence type="ECO:0000313" key="3">
    <source>
        <dbReference type="RefSeq" id="XP_031556995.1"/>
    </source>
</evidence>